<evidence type="ECO:0000313" key="2">
    <source>
        <dbReference type="EMBL" id="VDP04022.1"/>
    </source>
</evidence>
<dbReference type="STRING" id="48269.A0A183MAP7"/>
<organism evidence="2 3">
    <name type="scientific">Schistosoma margrebowiei</name>
    <dbReference type="NCBI Taxonomy" id="48269"/>
    <lineage>
        <taxon>Eukaryota</taxon>
        <taxon>Metazoa</taxon>
        <taxon>Spiralia</taxon>
        <taxon>Lophotrochozoa</taxon>
        <taxon>Platyhelminthes</taxon>
        <taxon>Trematoda</taxon>
        <taxon>Digenea</taxon>
        <taxon>Strigeidida</taxon>
        <taxon>Schistosomatoidea</taxon>
        <taxon>Schistosomatidae</taxon>
        <taxon>Schistosoma</taxon>
    </lineage>
</organism>
<gene>
    <name evidence="2" type="ORF">SMRZ_LOCUS13122</name>
</gene>
<dbReference type="EMBL" id="UZAI01009157">
    <property type="protein sequence ID" value="VDP04022.1"/>
    <property type="molecule type" value="Genomic_DNA"/>
</dbReference>
<dbReference type="InterPro" id="IPR036236">
    <property type="entry name" value="Znf_C2H2_sf"/>
</dbReference>
<feature type="region of interest" description="Disordered" evidence="1">
    <location>
        <begin position="69"/>
        <end position="103"/>
    </location>
</feature>
<proteinExistence type="predicted"/>
<feature type="compositionally biased region" description="Low complexity" evidence="1">
    <location>
        <begin position="144"/>
        <end position="161"/>
    </location>
</feature>
<sequence length="295" mass="32753">MNLSAKPQEPIALIKYIVEPSVYTKMNGIQSNHLNHSENMIYDKHVSNNCLSSAEVIVQTAVEAARNLATDKPTLKQTDKFSHSTPDSKNSERIPTPGNLSDHVKPIDAQVINFNTSDLEEQYYSKGLSTSTPCYQENGRNDKSCSLPSSSSSCTTCTEDSSTSEKLNKDMKQNNVKSLHTSNKPESDARQSHGVKSHAYLKDPRPYKCNMCHVGFRVSGHLCKHYRSKSHMSNILQMAQLSNSTIERILQSHMGNLQLINPDTGELSMRILEKIIPPCEFPTITTVNSGTNGHS</sequence>
<dbReference type="PROSITE" id="PS50157">
    <property type="entry name" value="ZINC_FINGER_C2H2_2"/>
    <property type="match status" value="1"/>
</dbReference>
<evidence type="ECO:0000256" key="1">
    <source>
        <dbReference type="SAM" id="MobiDB-lite"/>
    </source>
</evidence>
<feature type="compositionally biased region" description="Basic and acidic residues" evidence="1">
    <location>
        <begin position="73"/>
        <end position="82"/>
    </location>
</feature>
<name>A0A183MAP7_9TREM</name>
<dbReference type="SUPFAM" id="SSF57667">
    <property type="entry name" value="beta-beta-alpha zinc fingers"/>
    <property type="match status" value="1"/>
</dbReference>
<dbReference type="PROSITE" id="PS00028">
    <property type="entry name" value="ZINC_FINGER_C2H2_1"/>
    <property type="match status" value="1"/>
</dbReference>
<dbReference type="InterPro" id="IPR013087">
    <property type="entry name" value="Znf_C2H2_type"/>
</dbReference>
<keyword evidence="3" id="KW-1185">Reference proteome</keyword>
<accession>A0A183MAP7</accession>
<evidence type="ECO:0000313" key="3">
    <source>
        <dbReference type="Proteomes" id="UP000277204"/>
    </source>
</evidence>
<reference evidence="2 3" key="1">
    <citation type="submission" date="2018-11" db="EMBL/GenBank/DDBJ databases">
        <authorList>
            <consortium name="Pathogen Informatics"/>
        </authorList>
    </citation>
    <scope>NUCLEOTIDE SEQUENCE [LARGE SCALE GENOMIC DNA]</scope>
    <source>
        <strain evidence="2 3">Zambia</strain>
    </source>
</reference>
<feature type="region of interest" description="Disordered" evidence="1">
    <location>
        <begin position="140"/>
        <end position="170"/>
    </location>
</feature>
<protein>
    <submittedName>
        <fullName evidence="2">Uncharacterized protein</fullName>
    </submittedName>
</protein>
<dbReference type="AlphaFoldDB" id="A0A183MAP7"/>
<dbReference type="Proteomes" id="UP000277204">
    <property type="component" value="Unassembled WGS sequence"/>
</dbReference>